<accession>A0A498NB44</accession>
<name>A0A498NB44_LABRO</name>
<dbReference type="Proteomes" id="UP000290572">
    <property type="component" value="Unassembled WGS sequence"/>
</dbReference>
<proteinExistence type="predicted"/>
<sequence>MSIRPCDKTSKTKPQRFWDALGPFPRSVWIHPCTPEDSLDRACGNILKRYVLASKGVWPHLPENAHVFADEDGDIQSYTSRGHDGSLSTQDVNARRYGRDPDMEQQWKVSPTKCPVLYRNGSWPVVTAGQLFPVVPSD</sequence>
<comment type="caution">
    <text evidence="1">The sequence shown here is derived from an EMBL/GenBank/DDBJ whole genome shotgun (WGS) entry which is preliminary data.</text>
</comment>
<keyword evidence="2" id="KW-1185">Reference proteome</keyword>
<evidence type="ECO:0000313" key="2">
    <source>
        <dbReference type="Proteomes" id="UP000290572"/>
    </source>
</evidence>
<dbReference type="AlphaFoldDB" id="A0A498NB44"/>
<protein>
    <submittedName>
        <fullName evidence="1">Uncharacterized protein</fullName>
    </submittedName>
</protein>
<evidence type="ECO:0000313" key="1">
    <source>
        <dbReference type="EMBL" id="RXN26455.1"/>
    </source>
</evidence>
<dbReference type="EMBL" id="QBIY01012241">
    <property type="protein sequence ID" value="RXN26455.1"/>
    <property type="molecule type" value="Genomic_DNA"/>
</dbReference>
<gene>
    <name evidence="1" type="ORF">ROHU_020934</name>
</gene>
<organism evidence="1 2">
    <name type="scientific">Labeo rohita</name>
    <name type="common">Indian major carp</name>
    <name type="synonym">Cyprinus rohita</name>
    <dbReference type="NCBI Taxonomy" id="84645"/>
    <lineage>
        <taxon>Eukaryota</taxon>
        <taxon>Metazoa</taxon>
        <taxon>Chordata</taxon>
        <taxon>Craniata</taxon>
        <taxon>Vertebrata</taxon>
        <taxon>Euteleostomi</taxon>
        <taxon>Actinopterygii</taxon>
        <taxon>Neopterygii</taxon>
        <taxon>Teleostei</taxon>
        <taxon>Ostariophysi</taxon>
        <taxon>Cypriniformes</taxon>
        <taxon>Cyprinidae</taxon>
        <taxon>Labeoninae</taxon>
        <taxon>Labeonini</taxon>
        <taxon>Labeo</taxon>
    </lineage>
</organism>
<reference evidence="1 2" key="1">
    <citation type="submission" date="2018-03" db="EMBL/GenBank/DDBJ databases">
        <title>Draft genome sequence of Rohu Carp (Labeo rohita).</title>
        <authorList>
            <person name="Das P."/>
            <person name="Kushwaha B."/>
            <person name="Joshi C.G."/>
            <person name="Kumar D."/>
            <person name="Nagpure N.S."/>
            <person name="Sahoo L."/>
            <person name="Das S.P."/>
            <person name="Bit A."/>
            <person name="Patnaik S."/>
            <person name="Meher P.K."/>
            <person name="Jayasankar P."/>
            <person name="Koringa P.G."/>
            <person name="Patel N.V."/>
            <person name="Hinsu A.T."/>
            <person name="Kumar R."/>
            <person name="Pandey M."/>
            <person name="Agarwal S."/>
            <person name="Srivastava S."/>
            <person name="Singh M."/>
            <person name="Iquebal M.A."/>
            <person name="Jaiswal S."/>
            <person name="Angadi U.B."/>
            <person name="Kumar N."/>
            <person name="Raza M."/>
            <person name="Shah T.M."/>
            <person name="Rai A."/>
            <person name="Jena J.K."/>
        </authorList>
    </citation>
    <scope>NUCLEOTIDE SEQUENCE [LARGE SCALE GENOMIC DNA]</scope>
    <source>
        <strain evidence="1">DASCIFA01</strain>
        <tissue evidence="1">Testis</tissue>
    </source>
</reference>